<dbReference type="InterPro" id="IPR009045">
    <property type="entry name" value="Zn_M74/Hedgehog-like"/>
</dbReference>
<dbReference type="AlphaFoldDB" id="A0A1I5TEG0"/>
<sequence length="177" mass="19855">MRQELIDWHRTQHPVIPSEISNRPLQEESTSALIALSDDILTPLENQFGSITITYGFTSNILKNYLLKHHPGQMAPSLDQHAASERNAKGNLICKRQGAACDLLVEGFDKRMDEIAKFVVTQLPFDRLYFYGKNRPIHVSIGPENSKYVQIMKPSAKGHAVPVRRGVGVSSINLFES</sequence>
<dbReference type="GeneID" id="35870234"/>
<reference evidence="1 2" key="1">
    <citation type="submission" date="2016-10" db="EMBL/GenBank/DDBJ databases">
        <authorList>
            <person name="de Groot N.N."/>
        </authorList>
    </citation>
    <scope>NUCLEOTIDE SEQUENCE [LARGE SCALE GENOMIC DNA]</scope>
    <source>
        <strain evidence="1 2">DSM 15893</strain>
    </source>
</reference>
<organism evidence="1 2">
    <name type="scientific">Enterovibrio norvegicus DSM 15893</name>
    <dbReference type="NCBI Taxonomy" id="1121869"/>
    <lineage>
        <taxon>Bacteria</taxon>
        <taxon>Pseudomonadati</taxon>
        <taxon>Pseudomonadota</taxon>
        <taxon>Gammaproteobacteria</taxon>
        <taxon>Vibrionales</taxon>
        <taxon>Vibrionaceae</taxon>
        <taxon>Enterovibrio</taxon>
    </lineage>
</organism>
<protein>
    <recommendedName>
        <fullName evidence="3">Peptidase M15</fullName>
    </recommendedName>
</protein>
<dbReference type="EMBL" id="FOWR01000025">
    <property type="protein sequence ID" value="SFP81442.1"/>
    <property type="molecule type" value="Genomic_DNA"/>
</dbReference>
<dbReference type="OrthoDB" id="450621at2"/>
<proteinExistence type="predicted"/>
<accession>A0A1I5TEG0</accession>
<evidence type="ECO:0008006" key="3">
    <source>
        <dbReference type="Google" id="ProtNLM"/>
    </source>
</evidence>
<evidence type="ECO:0000313" key="1">
    <source>
        <dbReference type="EMBL" id="SFP81442.1"/>
    </source>
</evidence>
<name>A0A1I5TEG0_9GAMM</name>
<dbReference type="SUPFAM" id="SSF55166">
    <property type="entry name" value="Hedgehog/DD-peptidase"/>
    <property type="match status" value="1"/>
</dbReference>
<dbReference type="RefSeq" id="WP_017017141.1">
    <property type="nucleotide sequence ID" value="NZ_FOWR01000025.1"/>
</dbReference>
<evidence type="ECO:0000313" key="2">
    <source>
        <dbReference type="Proteomes" id="UP000182692"/>
    </source>
</evidence>
<dbReference type="STRING" id="1121869.SAMN03084138_03204"/>
<gene>
    <name evidence="1" type="ORF">SAMN03084138_03204</name>
</gene>
<dbReference type="Proteomes" id="UP000182692">
    <property type="component" value="Unassembled WGS sequence"/>
</dbReference>